<sequence>MPHVKTGYQGARDKGGVKRVYTLPELVGEGSKFGFDLRKWDGKAPIPVLDELGRVFAACIGQPNDAGWSAVSRDAAADIAAARDACKFPSGCRKHRRGDFPVLAVAVSYGGGQKRPGNLVNSRRNARALRILLRTRALRRIAGFASGGFAYWHPRLHPYYHDRLGSLFQHHPRLQRNFDNSVFACATVNFGPRTCC</sequence>
<name>A0A167SZD4_9AGAM</name>
<gene>
    <name evidence="1" type="ORF">FIBSPDRAFT_970041</name>
</gene>
<proteinExistence type="predicted"/>
<evidence type="ECO:0000313" key="2">
    <source>
        <dbReference type="Proteomes" id="UP000076532"/>
    </source>
</evidence>
<keyword evidence="2" id="KW-1185">Reference proteome</keyword>
<reference evidence="1 2" key="1">
    <citation type="journal article" date="2016" name="Mol. Biol. Evol.">
        <title>Comparative Genomics of Early-Diverging Mushroom-Forming Fungi Provides Insights into the Origins of Lignocellulose Decay Capabilities.</title>
        <authorList>
            <person name="Nagy L.G."/>
            <person name="Riley R."/>
            <person name="Tritt A."/>
            <person name="Adam C."/>
            <person name="Daum C."/>
            <person name="Floudas D."/>
            <person name="Sun H."/>
            <person name="Yadav J.S."/>
            <person name="Pangilinan J."/>
            <person name="Larsson K.H."/>
            <person name="Matsuura K."/>
            <person name="Barry K."/>
            <person name="Labutti K."/>
            <person name="Kuo R."/>
            <person name="Ohm R.A."/>
            <person name="Bhattacharya S.S."/>
            <person name="Shirouzu T."/>
            <person name="Yoshinaga Y."/>
            <person name="Martin F.M."/>
            <person name="Grigoriev I.V."/>
            <person name="Hibbett D.S."/>
        </authorList>
    </citation>
    <scope>NUCLEOTIDE SEQUENCE [LARGE SCALE GENOMIC DNA]</scope>
    <source>
        <strain evidence="1 2">CBS 109695</strain>
    </source>
</reference>
<accession>A0A167SZD4</accession>
<organism evidence="1 2">
    <name type="scientific">Athelia psychrophila</name>
    <dbReference type="NCBI Taxonomy" id="1759441"/>
    <lineage>
        <taxon>Eukaryota</taxon>
        <taxon>Fungi</taxon>
        <taxon>Dikarya</taxon>
        <taxon>Basidiomycota</taxon>
        <taxon>Agaricomycotina</taxon>
        <taxon>Agaricomycetes</taxon>
        <taxon>Agaricomycetidae</taxon>
        <taxon>Atheliales</taxon>
        <taxon>Atheliaceae</taxon>
        <taxon>Athelia</taxon>
    </lineage>
</organism>
<evidence type="ECO:0000313" key="1">
    <source>
        <dbReference type="EMBL" id="KZP02401.1"/>
    </source>
</evidence>
<dbReference type="EMBL" id="KV418611">
    <property type="protein sequence ID" value="KZP02401.1"/>
    <property type="molecule type" value="Genomic_DNA"/>
</dbReference>
<dbReference type="STRING" id="436010.A0A167SZD4"/>
<dbReference type="Proteomes" id="UP000076532">
    <property type="component" value="Unassembled WGS sequence"/>
</dbReference>
<dbReference type="AlphaFoldDB" id="A0A167SZD4"/>
<dbReference type="OrthoDB" id="2797114at2759"/>
<protein>
    <submittedName>
        <fullName evidence="1">Uncharacterized protein</fullName>
    </submittedName>
</protein>